<feature type="transmembrane region" description="Helical" evidence="1">
    <location>
        <begin position="21"/>
        <end position="41"/>
    </location>
</feature>
<dbReference type="AlphaFoldDB" id="A0A4Y2B4P5"/>
<reference evidence="2 3" key="1">
    <citation type="journal article" date="2019" name="Sci. Rep.">
        <title>Orb-weaving spider Araneus ventricosus genome elucidates the spidroin gene catalogue.</title>
        <authorList>
            <person name="Kono N."/>
            <person name="Nakamura H."/>
            <person name="Ohtoshi R."/>
            <person name="Moran D.A.P."/>
            <person name="Shinohara A."/>
            <person name="Yoshida Y."/>
            <person name="Fujiwara M."/>
            <person name="Mori M."/>
            <person name="Tomita M."/>
            <person name="Arakawa K."/>
        </authorList>
    </citation>
    <scope>NUCLEOTIDE SEQUENCE [LARGE SCALE GENOMIC DNA]</scope>
</reference>
<accession>A0A4Y2B4P5</accession>
<keyword evidence="3" id="KW-1185">Reference proteome</keyword>
<name>A0A4Y2B4P5_ARAVE</name>
<keyword evidence="1" id="KW-1133">Transmembrane helix</keyword>
<keyword evidence="1" id="KW-0812">Transmembrane</keyword>
<dbReference type="Proteomes" id="UP000499080">
    <property type="component" value="Unassembled WGS sequence"/>
</dbReference>
<protein>
    <submittedName>
        <fullName evidence="2">Uncharacterized protein</fullName>
    </submittedName>
</protein>
<evidence type="ECO:0000313" key="2">
    <source>
        <dbReference type="EMBL" id="GBL86429.1"/>
    </source>
</evidence>
<evidence type="ECO:0000313" key="3">
    <source>
        <dbReference type="Proteomes" id="UP000499080"/>
    </source>
</evidence>
<feature type="transmembrane region" description="Helical" evidence="1">
    <location>
        <begin position="72"/>
        <end position="95"/>
    </location>
</feature>
<feature type="transmembrane region" description="Helical" evidence="1">
    <location>
        <begin position="101"/>
        <end position="125"/>
    </location>
</feature>
<dbReference type="EMBL" id="BGPR01000048">
    <property type="protein sequence ID" value="GBL86429.1"/>
    <property type="molecule type" value="Genomic_DNA"/>
</dbReference>
<proteinExistence type="predicted"/>
<keyword evidence="1" id="KW-0472">Membrane</keyword>
<feature type="transmembrane region" description="Helical" evidence="1">
    <location>
        <begin position="47"/>
        <end position="65"/>
    </location>
</feature>
<sequence>MNPLIPVLAIPKLLYLLQQPVRILYLLLLAHLFTVFPLLPFPLSQRIILHPSLHLLASFFPVLFCPNFSFSAWHFMLASSACSLVLSVVFATFLSEFVADPLFSLTFAISFLDYLNFSNSVSYFIRFIRGVVKSSSRVTKLPYEQSPSAS</sequence>
<organism evidence="2 3">
    <name type="scientific">Araneus ventricosus</name>
    <name type="common">Orbweaver spider</name>
    <name type="synonym">Epeira ventricosa</name>
    <dbReference type="NCBI Taxonomy" id="182803"/>
    <lineage>
        <taxon>Eukaryota</taxon>
        <taxon>Metazoa</taxon>
        <taxon>Ecdysozoa</taxon>
        <taxon>Arthropoda</taxon>
        <taxon>Chelicerata</taxon>
        <taxon>Arachnida</taxon>
        <taxon>Araneae</taxon>
        <taxon>Araneomorphae</taxon>
        <taxon>Entelegynae</taxon>
        <taxon>Araneoidea</taxon>
        <taxon>Araneidae</taxon>
        <taxon>Araneus</taxon>
    </lineage>
</organism>
<gene>
    <name evidence="2" type="ORF">AVEN_164587_1</name>
</gene>
<evidence type="ECO:0000256" key="1">
    <source>
        <dbReference type="SAM" id="Phobius"/>
    </source>
</evidence>
<comment type="caution">
    <text evidence="2">The sequence shown here is derived from an EMBL/GenBank/DDBJ whole genome shotgun (WGS) entry which is preliminary data.</text>
</comment>